<keyword evidence="10" id="KW-0324">Glycolysis</keyword>
<feature type="domain" description="Pyruvate kinase barrel" evidence="12">
    <location>
        <begin position="5"/>
        <end position="82"/>
    </location>
</feature>
<proteinExistence type="inferred from homology"/>
<evidence type="ECO:0000256" key="5">
    <source>
        <dbReference type="ARBA" id="ARBA00022723"/>
    </source>
</evidence>
<dbReference type="InterPro" id="IPR040442">
    <property type="entry name" value="Pyrv_kinase-like_dom_sf"/>
</dbReference>
<evidence type="ECO:0000256" key="11">
    <source>
        <dbReference type="ARBA" id="ARBA00023317"/>
    </source>
</evidence>
<comment type="pathway">
    <text evidence="1">Carbohydrate degradation; glycolysis; pyruvate from D-glyceraldehyde 3-phosphate: step 5/5.</text>
</comment>
<dbReference type="InterPro" id="IPR015806">
    <property type="entry name" value="Pyrv_Knase_insert_dom_sf"/>
</dbReference>
<evidence type="ECO:0000256" key="3">
    <source>
        <dbReference type="ARBA" id="ARBA00012142"/>
    </source>
</evidence>
<dbReference type="PANTHER" id="PTHR11817">
    <property type="entry name" value="PYRUVATE KINASE"/>
    <property type="match status" value="1"/>
</dbReference>
<comment type="caution">
    <text evidence="13">The sequence shown here is derived from an EMBL/GenBank/DDBJ whole genome shotgun (WGS) entry which is preliminary data.</text>
</comment>
<dbReference type="SUPFAM" id="SSF51621">
    <property type="entry name" value="Phosphoenolpyruvate/pyruvate domain"/>
    <property type="match status" value="1"/>
</dbReference>
<evidence type="ECO:0000313" key="13">
    <source>
        <dbReference type="EMBL" id="EKC71412.1"/>
    </source>
</evidence>
<keyword evidence="5" id="KW-0479">Metal-binding</keyword>
<evidence type="ECO:0000256" key="9">
    <source>
        <dbReference type="ARBA" id="ARBA00022842"/>
    </source>
</evidence>
<dbReference type="GO" id="GO:0004743">
    <property type="term" value="F:pyruvate kinase activity"/>
    <property type="evidence" value="ECO:0007669"/>
    <property type="project" value="UniProtKB-EC"/>
</dbReference>
<accession>K1TE25</accession>
<gene>
    <name evidence="13" type="ORF">OBE_03409</name>
</gene>
<dbReference type="Pfam" id="PF00224">
    <property type="entry name" value="PK"/>
    <property type="match status" value="1"/>
</dbReference>
<comment type="similarity">
    <text evidence="2">Belongs to the pyruvate kinase family.</text>
</comment>
<evidence type="ECO:0000256" key="4">
    <source>
        <dbReference type="ARBA" id="ARBA00022679"/>
    </source>
</evidence>
<evidence type="ECO:0000256" key="2">
    <source>
        <dbReference type="ARBA" id="ARBA00008663"/>
    </source>
</evidence>
<evidence type="ECO:0000256" key="6">
    <source>
        <dbReference type="ARBA" id="ARBA00022741"/>
    </source>
</evidence>
<dbReference type="InterPro" id="IPR015813">
    <property type="entry name" value="Pyrv/PenolPyrv_kinase-like_dom"/>
</dbReference>
<evidence type="ECO:0000256" key="1">
    <source>
        <dbReference type="ARBA" id="ARBA00004997"/>
    </source>
</evidence>
<reference evidence="13" key="1">
    <citation type="journal article" date="2013" name="Environ. Microbiol.">
        <title>Microbiota from the distal guts of lean and obese adolescents exhibit partial functional redundancy besides clear differences in community structure.</title>
        <authorList>
            <person name="Ferrer M."/>
            <person name="Ruiz A."/>
            <person name="Lanza F."/>
            <person name="Haange S.B."/>
            <person name="Oberbach A."/>
            <person name="Till H."/>
            <person name="Bargiela R."/>
            <person name="Campoy C."/>
            <person name="Segura M.T."/>
            <person name="Richter M."/>
            <person name="von Bergen M."/>
            <person name="Seifert J."/>
            <person name="Suarez A."/>
        </authorList>
    </citation>
    <scope>NUCLEOTIDE SEQUENCE</scope>
</reference>
<dbReference type="Gene3D" id="3.20.20.60">
    <property type="entry name" value="Phosphoenolpyruvate-binding domains"/>
    <property type="match status" value="1"/>
</dbReference>
<evidence type="ECO:0000256" key="7">
    <source>
        <dbReference type="ARBA" id="ARBA00022777"/>
    </source>
</evidence>
<keyword evidence="6" id="KW-0547">Nucleotide-binding</keyword>
<name>K1TE25_9ZZZZ</name>
<dbReference type="EC" id="2.7.1.40" evidence="3"/>
<evidence type="ECO:0000256" key="8">
    <source>
        <dbReference type="ARBA" id="ARBA00022840"/>
    </source>
</evidence>
<dbReference type="AlphaFoldDB" id="K1TE25"/>
<keyword evidence="11 13" id="KW-0670">Pyruvate</keyword>
<dbReference type="GO" id="GO:0005524">
    <property type="term" value="F:ATP binding"/>
    <property type="evidence" value="ECO:0007669"/>
    <property type="project" value="UniProtKB-KW"/>
</dbReference>
<keyword evidence="7 13" id="KW-0418">Kinase</keyword>
<protein>
    <recommendedName>
        <fullName evidence="3">pyruvate kinase</fullName>
        <ecNumber evidence="3">2.7.1.40</ecNumber>
    </recommendedName>
</protein>
<sequence length="87" mass="9876">MKSLRKTKIVGTIGPASENRLEELFDAGLNVCRVNYSHGSWDEQKEKTEAILKIREEKDLPIALLLDTKGPEIRTGMLYTGKIQKFN</sequence>
<organism evidence="13">
    <name type="scientific">human gut metagenome</name>
    <dbReference type="NCBI Taxonomy" id="408170"/>
    <lineage>
        <taxon>unclassified sequences</taxon>
        <taxon>metagenomes</taxon>
        <taxon>organismal metagenomes</taxon>
    </lineage>
</organism>
<evidence type="ECO:0000256" key="10">
    <source>
        <dbReference type="ARBA" id="ARBA00023152"/>
    </source>
</evidence>
<keyword evidence="8" id="KW-0067">ATP-binding</keyword>
<dbReference type="UniPathway" id="UPA00109">
    <property type="reaction ID" value="UER00188"/>
</dbReference>
<keyword evidence="9" id="KW-0460">Magnesium</keyword>
<dbReference type="InterPro" id="IPR001697">
    <property type="entry name" value="Pyr_Knase"/>
</dbReference>
<dbReference type="Gene3D" id="2.40.33.10">
    <property type="entry name" value="PK beta-barrel domain-like"/>
    <property type="match status" value="1"/>
</dbReference>
<dbReference type="EMBL" id="AJWZ01002271">
    <property type="protein sequence ID" value="EKC71412.1"/>
    <property type="molecule type" value="Genomic_DNA"/>
</dbReference>
<dbReference type="GO" id="GO:0030955">
    <property type="term" value="F:potassium ion binding"/>
    <property type="evidence" value="ECO:0007669"/>
    <property type="project" value="InterPro"/>
</dbReference>
<dbReference type="GO" id="GO:0000287">
    <property type="term" value="F:magnesium ion binding"/>
    <property type="evidence" value="ECO:0007669"/>
    <property type="project" value="InterPro"/>
</dbReference>
<keyword evidence="4 13" id="KW-0808">Transferase</keyword>
<evidence type="ECO:0000259" key="12">
    <source>
        <dbReference type="Pfam" id="PF00224"/>
    </source>
</evidence>
<dbReference type="InterPro" id="IPR015793">
    <property type="entry name" value="Pyrv_Knase_brl"/>
</dbReference>
<dbReference type="GO" id="GO:0016301">
    <property type="term" value="F:kinase activity"/>
    <property type="evidence" value="ECO:0007669"/>
    <property type="project" value="UniProtKB-KW"/>
</dbReference>